<keyword evidence="7" id="KW-0507">mRNA processing</keyword>
<dbReference type="VEuPathDB" id="FungiDB:H310_11586"/>
<evidence type="ECO:0000256" key="4">
    <source>
        <dbReference type="ARBA" id="ARBA00023242"/>
    </source>
</evidence>
<dbReference type="GO" id="GO:0003723">
    <property type="term" value="F:RNA binding"/>
    <property type="evidence" value="ECO:0007669"/>
    <property type="project" value="InterPro"/>
</dbReference>
<accession>A0A3R7CW38</accession>
<dbReference type="GO" id="GO:0000387">
    <property type="term" value="P:spliceosomal snRNP assembly"/>
    <property type="evidence" value="ECO:0007669"/>
    <property type="project" value="UniProtKB-UniRule"/>
</dbReference>
<dbReference type="GO" id="GO:0010468">
    <property type="term" value="P:regulation of gene expression"/>
    <property type="evidence" value="ECO:0007669"/>
    <property type="project" value="UniProtKB-ARBA"/>
</dbReference>
<comment type="similarity">
    <text evidence="2 7">Belongs to the snRNP core protein family.</text>
</comment>
<comment type="caution">
    <text evidence="10">The sequence shown here is derived from an EMBL/GenBank/DDBJ whole genome shotgun (WGS) entry which is preliminary data.</text>
</comment>
<comment type="function">
    <text evidence="7">Essential for pre-mRNA splicing. Implicated in the formation of stable, biologically active snRNP structures.</text>
</comment>
<proteinExistence type="inferred from homology"/>
<reference evidence="10 11" key="1">
    <citation type="submission" date="2018-08" db="EMBL/GenBank/DDBJ databases">
        <title>Aphanomyces genome sequencing and annotation.</title>
        <authorList>
            <person name="Minardi D."/>
            <person name="Oidtmann B."/>
            <person name="Van Der Giezen M."/>
            <person name="Studholme D.J."/>
        </authorList>
    </citation>
    <scope>NUCLEOTIDE SEQUENCE [LARGE SCALE GENOMIC DNA]</scope>
    <source>
        <strain evidence="10 11">NJM0002</strain>
    </source>
</reference>
<feature type="compositionally biased region" description="Low complexity" evidence="8">
    <location>
        <begin position="131"/>
        <end position="143"/>
    </location>
</feature>
<keyword evidence="4 7" id="KW-0539">Nucleus</keyword>
<evidence type="ECO:0000256" key="8">
    <source>
        <dbReference type="SAM" id="MobiDB-lite"/>
    </source>
</evidence>
<name>A0A3R7CW38_9STRA</name>
<dbReference type="InterPro" id="IPR047575">
    <property type="entry name" value="Sm"/>
</dbReference>
<dbReference type="GO" id="GO:0031981">
    <property type="term" value="C:nuclear lumen"/>
    <property type="evidence" value="ECO:0007669"/>
    <property type="project" value="UniProtKB-ARBA"/>
</dbReference>
<keyword evidence="5 7" id="KW-0687">Ribonucleoprotein</keyword>
<feature type="compositionally biased region" description="Basic residues" evidence="8">
    <location>
        <begin position="144"/>
        <end position="159"/>
    </location>
</feature>
<evidence type="ECO:0000256" key="7">
    <source>
        <dbReference type="RuleBase" id="RU365054"/>
    </source>
</evidence>
<dbReference type="PROSITE" id="PS52002">
    <property type="entry name" value="SM"/>
    <property type="match status" value="1"/>
</dbReference>
<dbReference type="Proteomes" id="UP000285060">
    <property type="component" value="Unassembled WGS sequence"/>
</dbReference>
<evidence type="ECO:0000313" key="10">
    <source>
        <dbReference type="EMBL" id="RHY25931.1"/>
    </source>
</evidence>
<comment type="subcellular location">
    <subcellularLocation>
        <location evidence="1 7">Nucleus</location>
    </subcellularLocation>
</comment>
<evidence type="ECO:0000256" key="3">
    <source>
        <dbReference type="ARBA" id="ARBA00022737"/>
    </source>
</evidence>
<comment type="function">
    <text evidence="6">Involved in splicing regulation. Facilitates post-transcriptional gene silencing (PTGS) by limiting the degradation of transgene aberrant RNAs by the RNA quality control (RQC) machinery, thus favoring their entry into cytoplasmic siRNA bodies where they can trigger PTGS. Does not participate in the production of small RNAs.</text>
</comment>
<dbReference type="EMBL" id="QUSY01001136">
    <property type="protein sequence ID" value="RHY25931.1"/>
    <property type="molecule type" value="Genomic_DNA"/>
</dbReference>
<keyword evidence="11" id="KW-1185">Reference proteome</keyword>
<evidence type="ECO:0000256" key="1">
    <source>
        <dbReference type="ARBA" id="ARBA00004123"/>
    </source>
</evidence>
<organism evidence="10 11">
    <name type="scientific">Aphanomyces invadans</name>
    <dbReference type="NCBI Taxonomy" id="157072"/>
    <lineage>
        <taxon>Eukaryota</taxon>
        <taxon>Sar</taxon>
        <taxon>Stramenopiles</taxon>
        <taxon>Oomycota</taxon>
        <taxon>Saprolegniomycetes</taxon>
        <taxon>Saprolegniales</taxon>
        <taxon>Verrucalvaceae</taxon>
        <taxon>Aphanomyces</taxon>
    </lineage>
</organism>
<dbReference type="Pfam" id="PF01423">
    <property type="entry name" value="LSM"/>
    <property type="match status" value="1"/>
</dbReference>
<dbReference type="PANTHER" id="PTHR23338">
    <property type="entry name" value="SMALL NUCLEAR RIBONUCLEOPROTEIN SM"/>
    <property type="match status" value="1"/>
</dbReference>
<evidence type="ECO:0000256" key="6">
    <source>
        <dbReference type="ARBA" id="ARBA00054531"/>
    </source>
</evidence>
<protein>
    <recommendedName>
        <fullName evidence="7">Small nuclear ribonucleoprotein Sm D1</fullName>
    </recommendedName>
    <alternativeName>
        <fullName evidence="7">snRNP core protein D1</fullName>
    </alternativeName>
</protein>
<sequence length="159" mass="17238">MRSVIRIIRQFDDGSWYKHKWLSGRFVIHISIQELAVGLVQKGGAFLMKLTNETVTIELKNGTVVHGTISGVDISMNTHLKVVKMTVKGKNPTSLDSLSIRGNNIRYYILPDSLNLDTLLIDDSPKQKVKAGSAAAGSAAAAKGRGRGGRGRGRGRGRP</sequence>
<feature type="region of interest" description="Disordered" evidence="8">
    <location>
        <begin position="131"/>
        <end position="159"/>
    </location>
</feature>
<evidence type="ECO:0000256" key="5">
    <source>
        <dbReference type="ARBA" id="ARBA00023274"/>
    </source>
</evidence>
<dbReference type="CDD" id="cd01724">
    <property type="entry name" value="Sm_D1"/>
    <property type="match status" value="1"/>
</dbReference>
<dbReference type="AlphaFoldDB" id="A0A3R7CW38"/>
<dbReference type="InterPro" id="IPR027141">
    <property type="entry name" value="LSm4/Sm_D1/D3"/>
</dbReference>
<evidence type="ECO:0000256" key="2">
    <source>
        <dbReference type="ARBA" id="ARBA00008146"/>
    </source>
</evidence>
<dbReference type="InterPro" id="IPR034102">
    <property type="entry name" value="Sm_D1"/>
</dbReference>
<evidence type="ECO:0000259" key="9">
    <source>
        <dbReference type="PROSITE" id="PS52002"/>
    </source>
</evidence>
<keyword evidence="3" id="KW-0677">Repeat</keyword>
<dbReference type="InterPro" id="IPR010920">
    <property type="entry name" value="LSM_dom_sf"/>
</dbReference>
<dbReference type="GO" id="GO:1990904">
    <property type="term" value="C:ribonucleoprotein complex"/>
    <property type="evidence" value="ECO:0007669"/>
    <property type="project" value="UniProtKB-KW"/>
</dbReference>
<dbReference type="FunFam" id="2.30.30.100:FF:000008">
    <property type="entry name" value="Small nuclear ribonucleoprotein Sm D1"/>
    <property type="match status" value="1"/>
</dbReference>
<gene>
    <name evidence="10" type="ORF">DYB32_008935</name>
</gene>
<dbReference type="SMART" id="SM00651">
    <property type="entry name" value="Sm"/>
    <property type="match status" value="1"/>
</dbReference>
<feature type="domain" description="Sm" evidence="9">
    <location>
        <begin position="42"/>
        <end position="114"/>
    </location>
</feature>
<evidence type="ECO:0000313" key="11">
    <source>
        <dbReference type="Proteomes" id="UP000285060"/>
    </source>
</evidence>
<keyword evidence="7" id="KW-0508">mRNA splicing</keyword>
<dbReference type="Gene3D" id="2.30.30.100">
    <property type="match status" value="1"/>
</dbReference>
<dbReference type="InterPro" id="IPR001163">
    <property type="entry name" value="Sm_dom_euk/arc"/>
</dbReference>
<dbReference type="SUPFAM" id="SSF50182">
    <property type="entry name" value="Sm-like ribonucleoproteins"/>
    <property type="match status" value="1"/>
</dbReference>